<keyword evidence="1" id="KW-0472">Membrane</keyword>
<evidence type="ECO:0000256" key="1">
    <source>
        <dbReference type="SAM" id="Phobius"/>
    </source>
</evidence>
<accession>A0A9W9FYJ1</accession>
<evidence type="ECO:0000313" key="2">
    <source>
        <dbReference type="EMBL" id="KAJ5108790.1"/>
    </source>
</evidence>
<comment type="caution">
    <text evidence="2">The sequence shown here is derived from an EMBL/GenBank/DDBJ whole genome shotgun (WGS) entry which is preliminary data.</text>
</comment>
<protein>
    <submittedName>
        <fullName evidence="2">Uncharacterized protein</fullName>
    </submittedName>
</protein>
<keyword evidence="1" id="KW-0812">Transmembrane</keyword>
<reference evidence="2" key="2">
    <citation type="journal article" date="2023" name="IMA Fungus">
        <title>Comparative genomic study of the Penicillium genus elucidates a diverse pangenome and 15 lateral gene transfer events.</title>
        <authorList>
            <person name="Petersen C."/>
            <person name="Sorensen T."/>
            <person name="Nielsen M.R."/>
            <person name="Sondergaard T.E."/>
            <person name="Sorensen J.L."/>
            <person name="Fitzpatrick D.A."/>
            <person name="Frisvad J.C."/>
            <person name="Nielsen K.L."/>
        </authorList>
    </citation>
    <scope>NUCLEOTIDE SEQUENCE</scope>
    <source>
        <strain evidence="2">IBT 30069</strain>
    </source>
</reference>
<sequence length="413" mass="46957">MGRLQPAHDVESNDDQERPAWRDWAAVFTWSLVGYLCIILTVIGYFNPSLLPFNPSVLMFNKDISPFFAYSHGSGYFPKPTDFKIVAVVPFRYHERTEILDCYLKKNLVDNRGLLDQVVFVPETHDSISLDWLQSLVLRTPEYAMAPPGKDVDWKILRDNVMYIRIDGDTVFLEDHTIPTIVKTKLDHPDTLMVSANVANEAALASLHSHPGVALPYLPELHHVKQASRSKSQLSEDWRTSSLPAWEGPENFKVQKGFEAPFEGHRWLLPAGAGEDRDPIAASVYTDTGPTLNDWTVAAQQHYSFLHNLEWKRLNRYKFPIWEDPTEPISFNFGCFWGRDAQILRDIFVRQSTHGDSSESWVQADGTRPHVSIDGKGLVSHYPAKSGLAGLDSTDLLSRYRAYAQEKVCRDKL</sequence>
<proteinExistence type="predicted"/>
<feature type="transmembrane region" description="Helical" evidence="1">
    <location>
        <begin position="24"/>
        <end position="46"/>
    </location>
</feature>
<organism evidence="2 3">
    <name type="scientific">Penicillium angulare</name>
    <dbReference type="NCBI Taxonomy" id="116970"/>
    <lineage>
        <taxon>Eukaryota</taxon>
        <taxon>Fungi</taxon>
        <taxon>Dikarya</taxon>
        <taxon>Ascomycota</taxon>
        <taxon>Pezizomycotina</taxon>
        <taxon>Eurotiomycetes</taxon>
        <taxon>Eurotiomycetidae</taxon>
        <taxon>Eurotiales</taxon>
        <taxon>Aspergillaceae</taxon>
        <taxon>Penicillium</taxon>
    </lineage>
</organism>
<dbReference type="EMBL" id="JAPQKH010000003">
    <property type="protein sequence ID" value="KAJ5108790.1"/>
    <property type="molecule type" value="Genomic_DNA"/>
</dbReference>
<dbReference type="OrthoDB" id="5593235at2759"/>
<reference evidence="2" key="1">
    <citation type="submission" date="2022-11" db="EMBL/GenBank/DDBJ databases">
        <authorList>
            <person name="Petersen C."/>
        </authorList>
    </citation>
    <scope>NUCLEOTIDE SEQUENCE</scope>
    <source>
        <strain evidence="2">IBT 30069</strain>
    </source>
</reference>
<keyword evidence="3" id="KW-1185">Reference proteome</keyword>
<dbReference type="AlphaFoldDB" id="A0A9W9FYJ1"/>
<evidence type="ECO:0000313" key="3">
    <source>
        <dbReference type="Proteomes" id="UP001149165"/>
    </source>
</evidence>
<dbReference type="Proteomes" id="UP001149165">
    <property type="component" value="Unassembled WGS sequence"/>
</dbReference>
<name>A0A9W9FYJ1_9EURO</name>
<gene>
    <name evidence="2" type="ORF">N7456_005465</name>
</gene>
<keyword evidence="1" id="KW-1133">Transmembrane helix</keyword>